<feature type="region of interest" description="Disordered" evidence="1">
    <location>
        <begin position="264"/>
        <end position="341"/>
    </location>
</feature>
<feature type="compositionally biased region" description="Low complexity" evidence="1">
    <location>
        <begin position="1165"/>
        <end position="1177"/>
    </location>
</feature>
<protein>
    <submittedName>
        <fullName evidence="2">Uncharacterized protein</fullName>
    </submittedName>
</protein>
<feature type="compositionally biased region" description="Basic residues" evidence="1">
    <location>
        <begin position="402"/>
        <end position="411"/>
    </location>
</feature>
<reference evidence="2 3" key="1">
    <citation type="submission" date="2019-01" db="EMBL/GenBank/DDBJ databases">
        <title>Draft genome sequence of Psathyrella aberdarensis IHI B618.</title>
        <authorList>
            <person name="Buettner E."/>
            <person name="Kellner H."/>
        </authorList>
    </citation>
    <scope>NUCLEOTIDE SEQUENCE [LARGE SCALE GENOMIC DNA]</scope>
    <source>
        <strain evidence="2 3">IHI B618</strain>
    </source>
</reference>
<feature type="compositionally biased region" description="Low complexity" evidence="1">
    <location>
        <begin position="412"/>
        <end position="422"/>
    </location>
</feature>
<feature type="compositionally biased region" description="Basic and acidic residues" evidence="1">
    <location>
        <begin position="576"/>
        <end position="589"/>
    </location>
</feature>
<feature type="compositionally biased region" description="Polar residues" evidence="1">
    <location>
        <begin position="526"/>
        <end position="552"/>
    </location>
</feature>
<feature type="compositionally biased region" description="Polar residues" evidence="1">
    <location>
        <begin position="715"/>
        <end position="742"/>
    </location>
</feature>
<dbReference type="STRING" id="2316362.A0A4Q2DLR7"/>
<feature type="compositionally biased region" description="Low complexity" evidence="1">
    <location>
        <begin position="947"/>
        <end position="972"/>
    </location>
</feature>
<feature type="region of interest" description="Disordered" evidence="1">
    <location>
        <begin position="1023"/>
        <end position="1228"/>
    </location>
</feature>
<feature type="region of interest" description="Disordered" evidence="1">
    <location>
        <begin position="568"/>
        <end position="589"/>
    </location>
</feature>
<feature type="compositionally biased region" description="Polar residues" evidence="1">
    <location>
        <begin position="974"/>
        <end position="985"/>
    </location>
</feature>
<feature type="compositionally biased region" description="Basic and acidic residues" evidence="1">
    <location>
        <begin position="791"/>
        <end position="802"/>
    </location>
</feature>
<feature type="compositionally biased region" description="Low complexity" evidence="1">
    <location>
        <begin position="319"/>
        <end position="339"/>
    </location>
</feature>
<feature type="compositionally biased region" description="Acidic residues" evidence="1">
    <location>
        <begin position="489"/>
        <end position="509"/>
    </location>
</feature>
<proteinExistence type="predicted"/>
<evidence type="ECO:0000313" key="2">
    <source>
        <dbReference type="EMBL" id="RXW21060.1"/>
    </source>
</evidence>
<feature type="compositionally biased region" description="Pro residues" evidence="1">
    <location>
        <begin position="1064"/>
        <end position="1074"/>
    </location>
</feature>
<keyword evidence="3" id="KW-1185">Reference proteome</keyword>
<feature type="region of interest" description="Disordered" evidence="1">
    <location>
        <begin position="474"/>
        <end position="553"/>
    </location>
</feature>
<feature type="compositionally biased region" description="Low complexity" evidence="1">
    <location>
        <begin position="813"/>
        <end position="855"/>
    </location>
</feature>
<feature type="compositionally biased region" description="Polar residues" evidence="1">
    <location>
        <begin position="1211"/>
        <end position="1228"/>
    </location>
</feature>
<dbReference type="EMBL" id="SDEE01000122">
    <property type="protein sequence ID" value="RXW21060.1"/>
    <property type="molecule type" value="Genomic_DNA"/>
</dbReference>
<feature type="region of interest" description="Disordered" evidence="1">
    <location>
        <begin position="397"/>
        <end position="431"/>
    </location>
</feature>
<feature type="compositionally biased region" description="Pro residues" evidence="1">
    <location>
        <begin position="35"/>
        <end position="44"/>
    </location>
</feature>
<feature type="compositionally biased region" description="Low complexity" evidence="1">
    <location>
        <begin position="749"/>
        <end position="772"/>
    </location>
</feature>
<dbReference type="OrthoDB" id="3269282at2759"/>
<feature type="region of interest" description="Disordered" evidence="1">
    <location>
        <begin position="627"/>
        <end position="1007"/>
    </location>
</feature>
<feature type="compositionally biased region" description="Polar residues" evidence="1">
    <location>
        <begin position="264"/>
        <end position="274"/>
    </location>
</feature>
<gene>
    <name evidence="2" type="ORF">EST38_g4791</name>
</gene>
<feature type="compositionally biased region" description="Low complexity" evidence="1">
    <location>
        <begin position="1075"/>
        <end position="1089"/>
    </location>
</feature>
<feature type="region of interest" description="Disordered" evidence="1">
    <location>
        <begin position="145"/>
        <end position="246"/>
    </location>
</feature>
<feature type="compositionally biased region" description="Low complexity" evidence="1">
    <location>
        <begin position="666"/>
        <end position="699"/>
    </location>
</feature>
<organism evidence="2 3">
    <name type="scientific">Candolleomyces aberdarensis</name>
    <dbReference type="NCBI Taxonomy" id="2316362"/>
    <lineage>
        <taxon>Eukaryota</taxon>
        <taxon>Fungi</taxon>
        <taxon>Dikarya</taxon>
        <taxon>Basidiomycota</taxon>
        <taxon>Agaricomycotina</taxon>
        <taxon>Agaricomycetes</taxon>
        <taxon>Agaricomycetidae</taxon>
        <taxon>Agaricales</taxon>
        <taxon>Agaricineae</taxon>
        <taxon>Psathyrellaceae</taxon>
        <taxon>Candolleomyces</taxon>
    </lineage>
</organism>
<comment type="caution">
    <text evidence="2">The sequence shown here is derived from an EMBL/GenBank/DDBJ whole genome shotgun (WGS) entry which is preliminary data.</text>
</comment>
<feature type="region of interest" description="Disordered" evidence="1">
    <location>
        <begin position="26"/>
        <end position="47"/>
    </location>
</feature>
<feature type="compositionally biased region" description="Low complexity" evidence="1">
    <location>
        <begin position="905"/>
        <end position="922"/>
    </location>
</feature>
<name>A0A4Q2DLR7_9AGAR</name>
<sequence>MASASSPPSSPSVPYVIPCSLTRRRRLSSVSQSPPASPLVPSTPPDVVAPLSLDTKQAHDAFEPELITDDATTPLSHWGLSRLVRFDNECVVIPESEWFPHCLDCDPDDPHGSHHSDRGRGLKAVFGLKKMKKVVMVNKSVSLPLWPAGGSSSRDDPDHGATTGESGTEDETTAAPSTPQRKVVRLNFKLPIPTFSPDRPLNTSRHPHLRSPSLEARPYALPHSNRGRKSSRSQSPPAHPTQPLSLSPILVHRAYTHSPVAQETNAHASASSLSVIPDHQPHPHTIPHHPHNALYTNPRDLSPSPPPPASRITAHIHSHSSSSGVHTQQSSTTSSSSGSINAETHTHINTHYAHTPNHDPHHQIHVHILPELVPLRPCCPDCTKTLEEALKKGEEWKEKFSRGAKRRRRRSSSVTSNGSVASIDGASLGSIDGVVAGGKARVEEEKSLPEVPVVVGHAVEKTVVVPVGSALKKHSSFSSFSTPMSSSIEETDEEHEGETEGETEAESEVDASATTKSGTSTPTATRSGTSTPTASRSGASTPTANGPASTKKLSMAVVDEVECLKRRRSGSVGMKTTEKTADKVPEKTKSAAQEEAEEVVKAAMIKPVPVVQRSAAAATTTTTIATTTTATATSPSKRTFLEIPSPSRPGAGTGTAVFHMHDRVPSGGSMSSVSSGSGNESAGSAHSRGSTGSAGSAGSRGSGRKGILKNGSGSGRSSPVDPSSTPTLPNANAGDSQATPTRPSLLPSATTDPGTPTTPKGTGAAGAAGTTTSSKRSKRHSYHGYPSSSKKYQDREREKETMENTLMNMKMGSSSSVQIQISSRARGSKGSSPPGSTSSCTSSGSSPLSSSPRKGTMIDMCGDVDSPRRRLYEREKRGGGEDVKDYFGKEGGGECRKVDEDDELLFPLPRSPRGSPGASPVGTPTPGTASDSEGTTTPRVSPYPLCSESSPRISPSGSSSSSSSPRVSPRGSMTRISPNSSSTRLSPKDSSRNSPRIKPSPLAVTSPITNSVASAGLGVVAVQGDIDGSGGDTDVEADDDGRSGSESEDGVLRGTVSITRRAVSPPPQVRPPAPTQSQAQSQAPQQVPVITRTRASLSPEEEKEESSVPVPLPEKRQRPSLHVRTMSEPAVAFGGSNKSKSTATAAEAKHQLKFPHIGLGSHRQSPPSSTSASPPAAGGRLSPTSPTAARLSTPGKSASLSPTARRVNAASAPSPTAPKQTRKTSSSFSAIGRNLRALSADVLKGVGSMGGMGGDVILCW</sequence>
<accession>A0A4Q2DLR7</accession>
<dbReference type="Proteomes" id="UP000290288">
    <property type="component" value="Unassembled WGS sequence"/>
</dbReference>
<evidence type="ECO:0000256" key="1">
    <source>
        <dbReference type="SAM" id="MobiDB-lite"/>
    </source>
</evidence>
<dbReference type="AlphaFoldDB" id="A0A4Q2DLR7"/>
<feature type="compositionally biased region" description="Polar residues" evidence="1">
    <location>
        <begin position="925"/>
        <end position="939"/>
    </location>
</feature>
<evidence type="ECO:0000313" key="3">
    <source>
        <dbReference type="Proteomes" id="UP000290288"/>
    </source>
</evidence>
<feature type="compositionally biased region" description="Basic and acidic residues" evidence="1">
    <location>
        <begin position="865"/>
        <end position="899"/>
    </location>
</feature>
<feature type="compositionally biased region" description="Low complexity" evidence="1">
    <location>
        <begin position="511"/>
        <end position="525"/>
    </location>
</feature>
<feature type="compositionally biased region" description="Low complexity" evidence="1">
    <location>
        <begin position="476"/>
        <end position="488"/>
    </location>
</feature>